<protein>
    <submittedName>
        <fullName evidence="2">Uncharacterized protein</fullName>
    </submittedName>
</protein>
<proteinExistence type="predicted"/>
<accession>A0AAV5SWQ8</accession>
<dbReference type="EMBL" id="BTSX01000003">
    <property type="protein sequence ID" value="GMS87575.1"/>
    <property type="molecule type" value="Genomic_DNA"/>
</dbReference>
<sequence>MLTIWFLFTLLPVTQGSCADWIQDDKFNHGCRSCRDIEIDSLANCPETGHVCDERESVRAEVLSASDPCTCQSLRCTNKGWRLAVNGTIVDKVHCKKGQWFWSGLPAPSIVCAMPTDPGIPATPKPLICPALTHASITDCEDTILSGKMCIPAVIQEPTITCGTGYSLFVVLTGVCDLFSSENQLSSAKIRNFLKGFVQIYLKNRQLTNS</sequence>
<evidence type="ECO:0000256" key="1">
    <source>
        <dbReference type="SAM" id="SignalP"/>
    </source>
</evidence>
<evidence type="ECO:0000313" key="3">
    <source>
        <dbReference type="Proteomes" id="UP001432027"/>
    </source>
</evidence>
<organism evidence="2 3">
    <name type="scientific">Pristionchus entomophagus</name>
    <dbReference type="NCBI Taxonomy" id="358040"/>
    <lineage>
        <taxon>Eukaryota</taxon>
        <taxon>Metazoa</taxon>
        <taxon>Ecdysozoa</taxon>
        <taxon>Nematoda</taxon>
        <taxon>Chromadorea</taxon>
        <taxon>Rhabditida</taxon>
        <taxon>Rhabditina</taxon>
        <taxon>Diplogasteromorpha</taxon>
        <taxon>Diplogasteroidea</taxon>
        <taxon>Neodiplogasteridae</taxon>
        <taxon>Pristionchus</taxon>
    </lineage>
</organism>
<feature type="signal peptide" evidence="1">
    <location>
        <begin position="1"/>
        <end position="16"/>
    </location>
</feature>
<evidence type="ECO:0000313" key="2">
    <source>
        <dbReference type="EMBL" id="GMS87575.1"/>
    </source>
</evidence>
<keyword evidence="3" id="KW-1185">Reference proteome</keyword>
<comment type="caution">
    <text evidence="2">The sequence shown here is derived from an EMBL/GenBank/DDBJ whole genome shotgun (WGS) entry which is preliminary data.</text>
</comment>
<gene>
    <name evidence="2" type="ORF">PENTCL1PPCAC_9750</name>
</gene>
<dbReference type="Proteomes" id="UP001432027">
    <property type="component" value="Unassembled WGS sequence"/>
</dbReference>
<reference evidence="2" key="1">
    <citation type="submission" date="2023-10" db="EMBL/GenBank/DDBJ databases">
        <title>Genome assembly of Pristionchus species.</title>
        <authorList>
            <person name="Yoshida K."/>
            <person name="Sommer R.J."/>
        </authorList>
    </citation>
    <scope>NUCLEOTIDE SEQUENCE</scope>
    <source>
        <strain evidence="2">RS0144</strain>
    </source>
</reference>
<name>A0AAV5SWQ8_9BILA</name>
<keyword evidence="1" id="KW-0732">Signal</keyword>
<dbReference type="AlphaFoldDB" id="A0AAV5SWQ8"/>
<feature type="chain" id="PRO_5043327454" evidence="1">
    <location>
        <begin position="17"/>
        <end position="210"/>
    </location>
</feature>